<organism evidence="3 4">
    <name type="scientific">Hebeloma cylindrosporum</name>
    <dbReference type="NCBI Taxonomy" id="76867"/>
    <lineage>
        <taxon>Eukaryota</taxon>
        <taxon>Fungi</taxon>
        <taxon>Dikarya</taxon>
        <taxon>Basidiomycota</taxon>
        <taxon>Agaricomycotina</taxon>
        <taxon>Agaricomycetes</taxon>
        <taxon>Agaricomycetidae</taxon>
        <taxon>Agaricales</taxon>
        <taxon>Agaricineae</taxon>
        <taxon>Hymenogastraceae</taxon>
        <taxon>Hebeloma</taxon>
    </lineage>
</organism>
<feature type="transmembrane region" description="Helical" evidence="1">
    <location>
        <begin position="48"/>
        <end position="69"/>
    </location>
</feature>
<feature type="domain" description="DUF6534" evidence="2">
    <location>
        <begin position="165"/>
        <end position="252"/>
    </location>
</feature>
<dbReference type="STRING" id="686832.A0A0C2Z0X8"/>
<dbReference type="OrthoDB" id="2738831at2759"/>
<dbReference type="EMBL" id="KN831770">
    <property type="protein sequence ID" value="KIM46817.1"/>
    <property type="molecule type" value="Genomic_DNA"/>
</dbReference>
<evidence type="ECO:0000256" key="1">
    <source>
        <dbReference type="SAM" id="Phobius"/>
    </source>
</evidence>
<feature type="transmembrane region" description="Helical" evidence="1">
    <location>
        <begin position="156"/>
        <end position="181"/>
    </location>
</feature>
<sequence length="304" mass="33367">MPNLNTMDTTYGALFIGLILSAILYGVALLQTFMYYRRHPEDSRIMKSMVFLLCALDTGHLILCTMGLYDYLISNFNNPDALVRTTWTMNLQFSGTGLIGIIVQCFFARRVRIMSGNVILTVIILILASVEFSLGILFTVNSFILGNNTKLAKLFWITNTGLGCAAAADIMIAAALCYYLNKSRTGSSRADSLIAILIAYSVTTGLISSVIAVLCVILFAAMPNNLIGYALFLIIGKCYVNSLLAALNCRDSLRERLDQRPNTLLRLTLTPVGALTSMAHITEDPLSSDSTNTKYPYTDTLEDT</sequence>
<evidence type="ECO:0000313" key="4">
    <source>
        <dbReference type="Proteomes" id="UP000053424"/>
    </source>
</evidence>
<feature type="transmembrane region" description="Helical" evidence="1">
    <location>
        <begin position="226"/>
        <end position="247"/>
    </location>
</feature>
<feature type="transmembrane region" description="Helical" evidence="1">
    <location>
        <begin position="193"/>
        <end position="220"/>
    </location>
</feature>
<name>A0A0C2Z0X8_HEBCY</name>
<keyword evidence="4" id="KW-1185">Reference proteome</keyword>
<protein>
    <recommendedName>
        <fullName evidence="2">DUF6534 domain-containing protein</fullName>
    </recommendedName>
</protein>
<evidence type="ECO:0000259" key="2">
    <source>
        <dbReference type="Pfam" id="PF20152"/>
    </source>
</evidence>
<dbReference type="Pfam" id="PF20152">
    <property type="entry name" value="DUF6534"/>
    <property type="match status" value="1"/>
</dbReference>
<dbReference type="PANTHER" id="PTHR40465:SF1">
    <property type="entry name" value="DUF6534 DOMAIN-CONTAINING PROTEIN"/>
    <property type="match status" value="1"/>
</dbReference>
<keyword evidence="1" id="KW-0472">Membrane</keyword>
<reference evidence="3 4" key="1">
    <citation type="submission" date="2014-04" db="EMBL/GenBank/DDBJ databases">
        <authorList>
            <consortium name="DOE Joint Genome Institute"/>
            <person name="Kuo A."/>
            <person name="Gay G."/>
            <person name="Dore J."/>
            <person name="Kohler A."/>
            <person name="Nagy L.G."/>
            <person name="Floudas D."/>
            <person name="Copeland A."/>
            <person name="Barry K.W."/>
            <person name="Cichocki N."/>
            <person name="Veneault-Fourrey C."/>
            <person name="LaButti K."/>
            <person name="Lindquist E.A."/>
            <person name="Lipzen A."/>
            <person name="Lundell T."/>
            <person name="Morin E."/>
            <person name="Murat C."/>
            <person name="Sun H."/>
            <person name="Tunlid A."/>
            <person name="Henrissat B."/>
            <person name="Grigoriev I.V."/>
            <person name="Hibbett D.S."/>
            <person name="Martin F."/>
            <person name="Nordberg H.P."/>
            <person name="Cantor M.N."/>
            <person name="Hua S.X."/>
        </authorList>
    </citation>
    <scope>NUCLEOTIDE SEQUENCE [LARGE SCALE GENOMIC DNA]</scope>
    <source>
        <strain evidence="4">h7</strain>
    </source>
</reference>
<dbReference type="PANTHER" id="PTHR40465">
    <property type="entry name" value="CHROMOSOME 1, WHOLE GENOME SHOTGUN SEQUENCE"/>
    <property type="match status" value="1"/>
</dbReference>
<keyword evidence="1" id="KW-1133">Transmembrane helix</keyword>
<keyword evidence="1" id="KW-0812">Transmembrane</keyword>
<feature type="transmembrane region" description="Helical" evidence="1">
    <location>
        <begin position="119"/>
        <end position="144"/>
    </location>
</feature>
<dbReference type="InterPro" id="IPR045339">
    <property type="entry name" value="DUF6534"/>
</dbReference>
<dbReference type="AlphaFoldDB" id="A0A0C2Z0X8"/>
<dbReference type="Proteomes" id="UP000053424">
    <property type="component" value="Unassembled WGS sequence"/>
</dbReference>
<proteinExistence type="predicted"/>
<gene>
    <name evidence="3" type="ORF">M413DRAFT_263543</name>
</gene>
<evidence type="ECO:0000313" key="3">
    <source>
        <dbReference type="EMBL" id="KIM46817.1"/>
    </source>
</evidence>
<dbReference type="HOGENOM" id="CLU_046025_5_0_1"/>
<feature type="transmembrane region" description="Helical" evidence="1">
    <location>
        <begin position="12"/>
        <end position="36"/>
    </location>
</feature>
<feature type="transmembrane region" description="Helical" evidence="1">
    <location>
        <begin position="89"/>
        <end position="107"/>
    </location>
</feature>
<accession>A0A0C2Z0X8</accession>
<reference evidence="4" key="2">
    <citation type="submission" date="2015-01" db="EMBL/GenBank/DDBJ databases">
        <title>Evolutionary Origins and Diversification of the Mycorrhizal Mutualists.</title>
        <authorList>
            <consortium name="DOE Joint Genome Institute"/>
            <consortium name="Mycorrhizal Genomics Consortium"/>
            <person name="Kohler A."/>
            <person name="Kuo A."/>
            <person name="Nagy L.G."/>
            <person name="Floudas D."/>
            <person name="Copeland A."/>
            <person name="Barry K.W."/>
            <person name="Cichocki N."/>
            <person name="Veneault-Fourrey C."/>
            <person name="LaButti K."/>
            <person name="Lindquist E.A."/>
            <person name="Lipzen A."/>
            <person name="Lundell T."/>
            <person name="Morin E."/>
            <person name="Murat C."/>
            <person name="Riley R."/>
            <person name="Ohm R."/>
            <person name="Sun H."/>
            <person name="Tunlid A."/>
            <person name="Henrissat B."/>
            <person name="Grigoriev I.V."/>
            <person name="Hibbett D.S."/>
            <person name="Martin F."/>
        </authorList>
    </citation>
    <scope>NUCLEOTIDE SEQUENCE [LARGE SCALE GENOMIC DNA]</scope>
    <source>
        <strain evidence="4">h7</strain>
    </source>
</reference>